<dbReference type="GeneID" id="111135445"/>
<evidence type="ECO:0000259" key="10">
    <source>
        <dbReference type="PROSITE" id="PS51024"/>
    </source>
</evidence>
<evidence type="ECO:0000256" key="5">
    <source>
        <dbReference type="ARBA" id="ARBA00023125"/>
    </source>
</evidence>
<dbReference type="SUPFAM" id="SSF52540">
    <property type="entry name" value="P-loop containing nucleoside triphosphate hydrolases"/>
    <property type="match status" value="1"/>
</dbReference>
<dbReference type="InterPro" id="IPR012313">
    <property type="entry name" value="Znf_FCS"/>
</dbReference>
<dbReference type="GO" id="GO:0019136">
    <property type="term" value="F:deoxynucleoside kinase activity"/>
    <property type="evidence" value="ECO:0007669"/>
    <property type="project" value="TreeGrafter"/>
</dbReference>
<feature type="compositionally biased region" description="Acidic residues" evidence="8">
    <location>
        <begin position="1000"/>
        <end position="1011"/>
    </location>
</feature>
<sequence>MLGFSDMDTENVDPQINIPKKKYKRVPTIVVEGNIGSGKSTFLKYFQNFSDKIEVLPEPVHKWKDVDGYNTLDMMYKDASRWSLAFQSYVQLTMAEGHKHKAKNTKIKMMERSIFSARNCFVENLYQSKLMPEVDYAVLSEFYDFILQQENTKIDIIVYLRADPTTCQGRIKKRARMEENAVPLEYLQSLHDLHENWLMKKSKFDVPAPVYVILAMADQSQPAGAPSQSPSVTQSQPVQQQPQQGTVQQQGNAPQQHQQQQQQSVAPIQQQQAQQPAGQQQVQQQQATPQQVQQQQVTHSAIQQQHQQQQQAAATNTISITPQNAAAIFSCNNSMMTVSNPMVANAMTANALTANAMAGATLQGGIPSQAMTANAMTVNAANLRSAIPQVQVIPQMQGTPYMQYPFNQQQIMLQNAAAMQGMSLHAMQANAMNMSINPQINMANMNMAAMAMQQQRMGVNAGLMSPGPATPTQNSGITFTPLQAQVSAAVTSTSNNGKNLAVSKGQTTQTTQQAPATALIGGKPIMPTQTNIAAQPLVLSVLPNQLTSTTGFVNSKGQSIALNQGTPAQLISTQAPIRFSQPQLVSSTGQINIQSQPLMTNQSILQAMATQLQQGGIPLSHQPLQLSASGQSPTILPGQPVYIRTTQIQGQQGVLAAQGVQIVGTPVKNSSQNNVAGVQINKPANQGQPVYPIKAVTARVNPTTVSKPKTAAVPGAPKNPKGRPRTGNRIVGAMTASASTNTVASALSQSKAASQSKPATPTPNTLAVPSQNQSKSDSEMESNKKTAAGEKAEKTSSVKAIKQEKPSANVSAKLPAPEKMDVAELKPELGKQETPSVVEKQKAIVKPHILTHVIEGFVIQEGPEPFPVQRSSLLTEFIPPKASQSLDRMEEDSDLDGAGPSEVVPKKEVTEPEFFSKCEFCGTEEQASRFKRSKRFCTMACAKRYNRAHRTSVFKTRGKSISIGRGMIMKKGSPINLKKSLKGPGRGGKLSYGENREFPEGDAEDTEPMEEGEPHSTSTTSNDSSSAPDSPATPGNQMDNSMESDNPITHPGKWTVTEVYEFIKGMPGCSPYADEFKSQEIDGQALMLLKEDHLMTTMNMKLGPALKICAKINAFRGDLS</sequence>
<evidence type="ECO:0000259" key="9">
    <source>
        <dbReference type="PROSITE" id="PS50105"/>
    </source>
</evidence>
<feature type="compositionally biased region" description="Low complexity" evidence="8">
    <location>
        <begin position="1015"/>
        <end position="1034"/>
    </location>
</feature>
<dbReference type="CDD" id="cd09577">
    <property type="entry name" value="SAM_Ph1_2_3"/>
    <property type="match status" value="1"/>
</dbReference>
<feature type="region of interest" description="Disordered" evidence="8">
    <location>
        <begin position="221"/>
        <end position="274"/>
    </location>
</feature>
<dbReference type="SUPFAM" id="SSF47769">
    <property type="entry name" value="SAM/Pointed domain"/>
    <property type="match status" value="1"/>
</dbReference>
<feature type="compositionally biased region" description="Polar residues" evidence="8">
    <location>
        <begin position="1035"/>
        <end position="1047"/>
    </location>
</feature>
<proteinExistence type="predicted"/>
<keyword evidence="11" id="KW-1185">Reference proteome</keyword>
<evidence type="ECO:0000256" key="4">
    <source>
        <dbReference type="ARBA" id="ARBA00022833"/>
    </source>
</evidence>
<reference evidence="12" key="1">
    <citation type="submission" date="2025-08" db="UniProtKB">
        <authorList>
            <consortium name="RefSeq"/>
        </authorList>
    </citation>
    <scope>IDENTIFICATION</scope>
    <source>
        <tissue evidence="12">Whole sample</tissue>
    </source>
</reference>
<keyword evidence="4" id="KW-0862">Zinc</keyword>
<dbReference type="RefSeq" id="XP_022341241.1">
    <property type="nucleotide sequence ID" value="XM_022485533.1"/>
</dbReference>
<keyword evidence="2" id="KW-0479">Metal-binding</keyword>
<dbReference type="OrthoDB" id="2390104at2759"/>
<dbReference type="GO" id="GO:0003677">
    <property type="term" value="F:DNA binding"/>
    <property type="evidence" value="ECO:0007669"/>
    <property type="project" value="UniProtKB-KW"/>
</dbReference>
<dbReference type="Gene3D" id="3.30.60.160">
    <property type="match status" value="1"/>
</dbReference>
<feature type="region of interest" description="Disordered" evidence="8">
    <location>
        <begin position="882"/>
        <end position="903"/>
    </location>
</feature>
<evidence type="ECO:0000313" key="11">
    <source>
        <dbReference type="Proteomes" id="UP000694844"/>
    </source>
</evidence>
<comment type="subcellular location">
    <subcellularLocation>
        <location evidence="1">Nucleus</location>
    </subcellularLocation>
</comment>
<name>A0A8B8EMU5_CRAVI</name>
<dbReference type="GO" id="GO:0008270">
    <property type="term" value="F:zinc ion binding"/>
    <property type="evidence" value="ECO:0007669"/>
    <property type="project" value="UniProtKB-KW"/>
</dbReference>
<dbReference type="Pfam" id="PF01712">
    <property type="entry name" value="dNK"/>
    <property type="match status" value="1"/>
</dbReference>
<dbReference type="Pfam" id="PF21319">
    <property type="entry name" value="zf-FCS_1"/>
    <property type="match status" value="1"/>
</dbReference>
<feature type="region of interest" description="Disordered" evidence="8">
    <location>
        <begin position="745"/>
        <end position="811"/>
    </location>
</feature>
<dbReference type="InterPro" id="IPR001660">
    <property type="entry name" value="SAM"/>
</dbReference>
<accession>A0A8B8EMU5</accession>
<dbReference type="PROSITE" id="PS51024">
    <property type="entry name" value="ZF_FCS"/>
    <property type="match status" value="1"/>
</dbReference>
<feature type="compositionally biased region" description="Low complexity" evidence="8">
    <location>
        <begin position="745"/>
        <end position="759"/>
    </location>
</feature>
<evidence type="ECO:0000256" key="8">
    <source>
        <dbReference type="SAM" id="MobiDB-lite"/>
    </source>
</evidence>
<feature type="compositionally biased region" description="Basic and acidic residues" evidence="8">
    <location>
        <begin position="776"/>
        <end position="805"/>
    </location>
</feature>
<organism evidence="11 12">
    <name type="scientific">Crassostrea virginica</name>
    <name type="common">Eastern oyster</name>
    <dbReference type="NCBI Taxonomy" id="6565"/>
    <lineage>
        <taxon>Eukaryota</taxon>
        <taxon>Metazoa</taxon>
        <taxon>Spiralia</taxon>
        <taxon>Lophotrochozoa</taxon>
        <taxon>Mollusca</taxon>
        <taxon>Bivalvia</taxon>
        <taxon>Autobranchia</taxon>
        <taxon>Pteriomorphia</taxon>
        <taxon>Ostreida</taxon>
        <taxon>Ostreoidea</taxon>
        <taxon>Ostreidae</taxon>
        <taxon>Crassostrea</taxon>
    </lineage>
</organism>
<dbReference type="Gene3D" id="1.10.150.50">
    <property type="entry name" value="Transcription Factor, Ets-1"/>
    <property type="match status" value="1"/>
</dbReference>
<dbReference type="FunFam" id="3.40.50.300:FF:001571">
    <property type="entry name" value="Deoxynucleoside kinase"/>
    <property type="match status" value="1"/>
</dbReference>
<dbReference type="Gene3D" id="3.40.50.300">
    <property type="entry name" value="P-loop containing nucleotide triphosphate hydrolases"/>
    <property type="match status" value="1"/>
</dbReference>
<dbReference type="CDD" id="cd01673">
    <property type="entry name" value="dNK"/>
    <property type="match status" value="1"/>
</dbReference>
<feature type="region of interest" description="Disordered" evidence="8">
    <location>
        <begin position="701"/>
        <end position="728"/>
    </location>
</feature>
<dbReference type="InterPro" id="IPR050566">
    <property type="entry name" value="Deoxyribonucleoside_kinase"/>
</dbReference>
<evidence type="ECO:0000256" key="6">
    <source>
        <dbReference type="ARBA" id="ARBA00023242"/>
    </source>
</evidence>
<gene>
    <name evidence="12" type="primary">LOC111135445</name>
</gene>
<evidence type="ECO:0000256" key="2">
    <source>
        <dbReference type="ARBA" id="ARBA00022723"/>
    </source>
</evidence>
<dbReference type="Proteomes" id="UP000694844">
    <property type="component" value="Chromosome 5"/>
</dbReference>
<dbReference type="GO" id="GO:0005739">
    <property type="term" value="C:mitochondrion"/>
    <property type="evidence" value="ECO:0007669"/>
    <property type="project" value="TreeGrafter"/>
</dbReference>
<dbReference type="GO" id="GO:0005634">
    <property type="term" value="C:nucleus"/>
    <property type="evidence" value="ECO:0007669"/>
    <property type="project" value="UniProtKB-SubCell"/>
</dbReference>
<evidence type="ECO:0000256" key="7">
    <source>
        <dbReference type="PROSITE-ProRule" id="PRU00367"/>
    </source>
</evidence>
<keyword evidence="5" id="KW-0238">DNA-binding</keyword>
<keyword evidence="3 7" id="KW-0863">Zinc-finger</keyword>
<evidence type="ECO:0000313" key="12">
    <source>
        <dbReference type="RefSeq" id="XP_022341241.1"/>
    </source>
</evidence>
<dbReference type="Pfam" id="PF00536">
    <property type="entry name" value="SAM_1"/>
    <property type="match status" value="1"/>
</dbReference>
<dbReference type="PROSITE" id="PS50105">
    <property type="entry name" value="SAM_DOMAIN"/>
    <property type="match status" value="1"/>
</dbReference>
<dbReference type="InterPro" id="IPR038603">
    <property type="entry name" value="Znf_FCS_sf"/>
</dbReference>
<protein>
    <submittedName>
        <fullName evidence="12">Polyhomeotic-like protein 1 isoform X3</fullName>
    </submittedName>
</protein>
<feature type="compositionally biased region" description="Polar residues" evidence="8">
    <location>
        <begin position="762"/>
        <end position="775"/>
    </location>
</feature>
<dbReference type="AlphaFoldDB" id="A0A8B8EMU5"/>
<dbReference type="SMART" id="SM00454">
    <property type="entry name" value="SAM"/>
    <property type="match status" value="1"/>
</dbReference>
<feature type="domain" description="FCS-type" evidence="10">
    <location>
        <begin position="909"/>
        <end position="943"/>
    </location>
</feature>
<keyword evidence="6" id="KW-0539">Nucleus</keyword>
<evidence type="ECO:0000256" key="3">
    <source>
        <dbReference type="ARBA" id="ARBA00022771"/>
    </source>
</evidence>
<feature type="domain" description="SAM" evidence="9">
    <location>
        <begin position="1054"/>
        <end position="1118"/>
    </location>
</feature>
<dbReference type="InterPro" id="IPR031314">
    <property type="entry name" value="DNK_dom"/>
</dbReference>
<dbReference type="PANTHER" id="PTHR10513:SF24">
    <property type="entry name" value="THYMIDINE KINASE 2, MITOCHONDRIAL"/>
    <property type="match status" value="1"/>
</dbReference>
<dbReference type="InterPro" id="IPR013761">
    <property type="entry name" value="SAM/pointed_sf"/>
</dbReference>
<evidence type="ECO:0000256" key="1">
    <source>
        <dbReference type="ARBA" id="ARBA00004123"/>
    </source>
</evidence>
<dbReference type="PANTHER" id="PTHR10513">
    <property type="entry name" value="DEOXYNUCLEOSIDE KINASE"/>
    <property type="match status" value="1"/>
</dbReference>
<dbReference type="InterPro" id="IPR027417">
    <property type="entry name" value="P-loop_NTPase"/>
</dbReference>
<feature type="region of interest" description="Disordered" evidence="8">
    <location>
        <begin position="974"/>
        <end position="1051"/>
    </location>
</feature>